<sequence length="44" mass="5119">MLTFNIFTPTTRSSQFTNLQFLNNQKLCFTSHGQPQPVINSFIR</sequence>
<accession>A0ACC0XAD0</accession>
<evidence type="ECO:0000313" key="2">
    <source>
        <dbReference type="Proteomes" id="UP001163603"/>
    </source>
</evidence>
<reference evidence="2" key="1">
    <citation type="journal article" date="2023" name="G3 (Bethesda)">
        <title>Genome assembly and association tests identify interacting loci associated with vigor, precocity, and sex in interspecific pistachio rootstocks.</title>
        <authorList>
            <person name="Palmer W."/>
            <person name="Jacygrad E."/>
            <person name="Sagayaradj S."/>
            <person name="Cavanaugh K."/>
            <person name="Han R."/>
            <person name="Bertier L."/>
            <person name="Beede B."/>
            <person name="Kafkas S."/>
            <person name="Golino D."/>
            <person name="Preece J."/>
            <person name="Michelmore R."/>
        </authorList>
    </citation>
    <scope>NUCLEOTIDE SEQUENCE [LARGE SCALE GENOMIC DNA]</scope>
</reference>
<evidence type="ECO:0000313" key="1">
    <source>
        <dbReference type="EMBL" id="KAJ0014144.1"/>
    </source>
</evidence>
<gene>
    <name evidence="1" type="ORF">Pint_21707</name>
</gene>
<keyword evidence="2" id="KW-1185">Reference proteome</keyword>
<dbReference type="EMBL" id="CM047748">
    <property type="protein sequence ID" value="KAJ0014144.1"/>
    <property type="molecule type" value="Genomic_DNA"/>
</dbReference>
<name>A0ACC0XAD0_9ROSI</name>
<dbReference type="Proteomes" id="UP001163603">
    <property type="component" value="Chromosome 13"/>
</dbReference>
<protein>
    <submittedName>
        <fullName evidence="1">Uncharacterized protein</fullName>
    </submittedName>
</protein>
<proteinExistence type="predicted"/>
<comment type="caution">
    <text evidence="1">The sequence shown here is derived from an EMBL/GenBank/DDBJ whole genome shotgun (WGS) entry which is preliminary data.</text>
</comment>
<organism evidence="1 2">
    <name type="scientific">Pistacia integerrima</name>
    <dbReference type="NCBI Taxonomy" id="434235"/>
    <lineage>
        <taxon>Eukaryota</taxon>
        <taxon>Viridiplantae</taxon>
        <taxon>Streptophyta</taxon>
        <taxon>Embryophyta</taxon>
        <taxon>Tracheophyta</taxon>
        <taxon>Spermatophyta</taxon>
        <taxon>Magnoliopsida</taxon>
        <taxon>eudicotyledons</taxon>
        <taxon>Gunneridae</taxon>
        <taxon>Pentapetalae</taxon>
        <taxon>rosids</taxon>
        <taxon>malvids</taxon>
        <taxon>Sapindales</taxon>
        <taxon>Anacardiaceae</taxon>
        <taxon>Pistacia</taxon>
    </lineage>
</organism>